<gene>
    <name evidence="6" type="ORF">FEM33_24945</name>
</gene>
<evidence type="ECO:0000256" key="1">
    <source>
        <dbReference type="ARBA" id="ARBA00022617"/>
    </source>
</evidence>
<keyword evidence="2 4" id="KW-0479">Metal-binding</keyword>
<dbReference type="GO" id="GO:0009055">
    <property type="term" value="F:electron transfer activity"/>
    <property type="evidence" value="ECO:0007669"/>
    <property type="project" value="InterPro"/>
</dbReference>
<dbReference type="RefSeq" id="WP_139014685.1">
    <property type="nucleotide sequence ID" value="NZ_VBSN01000073.1"/>
</dbReference>
<dbReference type="InterPro" id="IPR011989">
    <property type="entry name" value="ARM-like"/>
</dbReference>
<organism evidence="6 7">
    <name type="scientific">Dyadobacter flavalbus</name>
    <dbReference type="NCBI Taxonomy" id="2579942"/>
    <lineage>
        <taxon>Bacteria</taxon>
        <taxon>Pseudomonadati</taxon>
        <taxon>Bacteroidota</taxon>
        <taxon>Cytophagia</taxon>
        <taxon>Cytophagales</taxon>
        <taxon>Spirosomataceae</taxon>
        <taxon>Dyadobacter</taxon>
    </lineage>
</organism>
<protein>
    <submittedName>
        <fullName evidence="6">C-type cytochrome</fullName>
    </submittedName>
</protein>
<dbReference type="InterPro" id="IPR011041">
    <property type="entry name" value="Quinoprot_gluc/sorb_DH_b-prop"/>
</dbReference>
<dbReference type="InterPro" id="IPR013427">
    <property type="entry name" value="Haem-bd_dom_put"/>
</dbReference>
<sequence>MLKITLSVFAAFLVFFWSAPVDRLSESAAENRMLLKTDSMRNATSWPEEINITPFTGPDITPSPACLAVAPTGEVYVGVDMMGSLGKEPGKGSIVKLTDSNNDGKMDKHTVFARVDNPRGIISQGDKVFVLHTTFSAQTGIASGMDLVVFEDKNHDGVADGPSSPLIQNISSPKFLQSRGTDHATNGIRMGIDGWIYIAVGDFGFHDAVDRSGKKMTQLGGGIVRVRPDGTEMEVYTHGMRNIYDVAIDPYMNIFTRGNTNDGGGWNIRFSNQIQSGEYGYPVLFQHFTDEIIPALVDLGGGSGTGALFLDDPTWPAKFNKVPMMADWGRNQLYIHRVTPDGPSFQQKEEEFIKLAQITDLDIDASGRVYLSAWDGAGYSGNPGKGFVVRAVPKNWVYKKPADVNKASVKELARMLTSESAVARLAAQQELIARNAKDAAKETWNIASDKNNPLYARVAGIFTYTQLAGAGGNENLVKLTADNDVREFALRALADRKTNLKNVPVEPFLKGLNDPSERVRIAASVGLGRLGRPEAAKELLKVKVPASFVAPALGTEGPHATPNAAIIPAHIAVRSLVSLNAVDACVSAIHSENATIALWALRYMHDPKAVNGLISAYKQSKDEKLKNQILVTLSRLYKKEADYDGSWWWSTRPDTHGPYYKAVTWESSGSIKDFLMQEWKQANEKDKQLFADLNSRHRMEITEFGGEEKAVAKEEVKVDLEKIRNKKGQVGESSIEDVMLAMAKINGDPAMGKTLFTKQGCVACHSISKGEVMKGPFMGQIGSIMTREQIAESILKPNASISQGFATVMVTAKGDKNYMGFISEESADKLVMRDITGQVYTIKTSEIVSRKEMETSMMPSGLANELSYEEFASLITFLSKQKK</sequence>
<keyword evidence="1 4" id="KW-0349">Heme</keyword>
<dbReference type="Gene3D" id="1.10.760.10">
    <property type="entry name" value="Cytochrome c-like domain"/>
    <property type="match status" value="1"/>
</dbReference>
<evidence type="ECO:0000256" key="2">
    <source>
        <dbReference type="ARBA" id="ARBA00022723"/>
    </source>
</evidence>
<keyword evidence="3 4" id="KW-0408">Iron</keyword>
<evidence type="ECO:0000256" key="4">
    <source>
        <dbReference type="PROSITE-ProRule" id="PRU00433"/>
    </source>
</evidence>
<dbReference type="SUPFAM" id="SSF50952">
    <property type="entry name" value="Soluble quinoprotein glucose dehydrogenase"/>
    <property type="match status" value="1"/>
</dbReference>
<dbReference type="GO" id="GO:0020037">
    <property type="term" value="F:heme binding"/>
    <property type="evidence" value="ECO:0007669"/>
    <property type="project" value="InterPro"/>
</dbReference>
<reference evidence="6 7" key="1">
    <citation type="submission" date="2019-05" db="EMBL/GenBank/DDBJ databases">
        <authorList>
            <person name="Qu J.-H."/>
        </authorList>
    </citation>
    <scope>NUCLEOTIDE SEQUENCE [LARGE SCALE GENOMIC DNA]</scope>
    <source>
        <strain evidence="6 7">NS28</strain>
    </source>
</reference>
<dbReference type="PANTHER" id="PTHR33546:SF1">
    <property type="entry name" value="LARGE, MULTIFUNCTIONAL SECRETED PROTEIN"/>
    <property type="match status" value="1"/>
</dbReference>
<dbReference type="Pfam" id="PF23500">
    <property type="entry name" value="DUF7133"/>
    <property type="match status" value="1"/>
</dbReference>
<dbReference type="PANTHER" id="PTHR33546">
    <property type="entry name" value="LARGE, MULTIFUNCTIONAL SECRETED PROTEIN-RELATED"/>
    <property type="match status" value="1"/>
</dbReference>
<proteinExistence type="predicted"/>
<dbReference type="SUPFAM" id="SSF46626">
    <property type="entry name" value="Cytochrome c"/>
    <property type="match status" value="1"/>
</dbReference>
<dbReference type="InterPro" id="IPR055557">
    <property type="entry name" value="DUF7133"/>
</dbReference>
<accession>A0A5M8Q9N8</accession>
<dbReference type="AlphaFoldDB" id="A0A5M8Q9N8"/>
<dbReference type="EMBL" id="VBSN01000073">
    <property type="protein sequence ID" value="KAA6431556.1"/>
    <property type="molecule type" value="Genomic_DNA"/>
</dbReference>
<dbReference type="InterPro" id="IPR009056">
    <property type="entry name" value="Cyt_c-like_dom"/>
</dbReference>
<keyword evidence="7" id="KW-1185">Reference proteome</keyword>
<dbReference type="Proteomes" id="UP000323994">
    <property type="component" value="Unassembled WGS sequence"/>
</dbReference>
<dbReference type="PROSITE" id="PS51007">
    <property type="entry name" value="CYTC"/>
    <property type="match status" value="1"/>
</dbReference>
<dbReference type="Gene3D" id="1.25.10.10">
    <property type="entry name" value="Leucine-rich Repeat Variant"/>
    <property type="match status" value="1"/>
</dbReference>
<evidence type="ECO:0000256" key="3">
    <source>
        <dbReference type="ARBA" id="ARBA00023004"/>
    </source>
</evidence>
<evidence type="ECO:0000313" key="7">
    <source>
        <dbReference type="Proteomes" id="UP000323994"/>
    </source>
</evidence>
<dbReference type="Gene3D" id="2.120.10.30">
    <property type="entry name" value="TolB, C-terminal domain"/>
    <property type="match status" value="1"/>
</dbReference>
<dbReference type="NCBIfam" id="TIGR02603">
    <property type="entry name" value="CxxCH_TIGR02603"/>
    <property type="match status" value="1"/>
</dbReference>
<dbReference type="SUPFAM" id="SSF48371">
    <property type="entry name" value="ARM repeat"/>
    <property type="match status" value="1"/>
</dbReference>
<dbReference type="InterPro" id="IPR036909">
    <property type="entry name" value="Cyt_c-like_dom_sf"/>
</dbReference>
<comment type="caution">
    <text evidence="6">The sequence shown here is derived from an EMBL/GenBank/DDBJ whole genome shotgun (WGS) entry which is preliminary data.</text>
</comment>
<dbReference type="InterPro" id="IPR016024">
    <property type="entry name" value="ARM-type_fold"/>
</dbReference>
<dbReference type="GO" id="GO:0046872">
    <property type="term" value="F:metal ion binding"/>
    <property type="evidence" value="ECO:0007669"/>
    <property type="project" value="UniProtKB-KW"/>
</dbReference>
<dbReference type="Pfam" id="PF00034">
    <property type="entry name" value="Cytochrom_C"/>
    <property type="match status" value="1"/>
</dbReference>
<dbReference type="InterPro" id="IPR011042">
    <property type="entry name" value="6-blade_b-propeller_TolB-like"/>
</dbReference>
<evidence type="ECO:0000313" key="6">
    <source>
        <dbReference type="EMBL" id="KAA6431556.1"/>
    </source>
</evidence>
<evidence type="ECO:0000259" key="5">
    <source>
        <dbReference type="PROSITE" id="PS51007"/>
    </source>
</evidence>
<feature type="domain" description="Cytochrome c" evidence="5">
    <location>
        <begin position="747"/>
        <end position="882"/>
    </location>
</feature>
<name>A0A5M8Q9N8_9BACT</name>
<dbReference type="OrthoDB" id="9808161at2"/>